<name>A0A7W9HKA1_9PSEU</name>
<evidence type="ECO:0000256" key="1">
    <source>
        <dbReference type="SAM" id="MobiDB-lite"/>
    </source>
</evidence>
<proteinExistence type="predicted"/>
<evidence type="ECO:0000313" key="3">
    <source>
        <dbReference type="EMBL" id="MBB5803868.1"/>
    </source>
</evidence>
<organism evidence="3 4">
    <name type="scientific">Saccharothrix ecbatanensis</name>
    <dbReference type="NCBI Taxonomy" id="1105145"/>
    <lineage>
        <taxon>Bacteria</taxon>
        <taxon>Bacillati</taxon>
        <taxon>Actinomycetota</taxon>
        <taxon>Actinomycetes</taxon>
        <taxon>Pseudonocardiales</taxon>
        <taxon>Pseudonocardiaceae</taxon>
        <taxon>Saccharothrix</taxon>
    </lineage>
</organism>
<evidence type="ECO:0000313" key="4">
    <source>
        <dbReference type="Proteomes" id="UP000552097"/>
    </source>
</evidence>
<reference evidence="3 4" key="1">
    <citation type="submission" date="2020-08" db="EMBL/GenBank/DDBJ databases">
        <title>Sequencing the genomes of 1000 actinobacteria strains.</title>
        <authorList>
            <person name="Klenk H.-P."/>
        </authorList>
    </citation>
    <scope>NUCLEOTIDE SEQUENCE [LARGE SCALE GENOMIC DNA]</scope>
    <source>
        <strain evidence="3 4">DSM 45486</strain>
    </source>
</reference>
<gene>
    <name evidence="3" type="ORF">F4560_003636</name>
</gene>
<protein>
    <recommendedName>
        <fullName evidence="2">Lantibiotic dehydratase N-terminal domain-containing protein</fullName>
    </recommendedName>
</protein>
<keyword evidence="4" id="KW-1185">Reference proteome</keyword>
<comment type="caution">
    <text evidence="3">The sequence shown here is derived from an EMBL/GenBank/DDBJ whole genome shotgun (WGS) entry which is preliminary data.</text>
</comment>
<feature type="region of interest" description="Disordered" evidence="1">
    <location>
        <begin position="597"/>
        <end position="650"/>
    </location>
</feature>
<feature type="domain" description="Lantibiotic dehydratase N-terminal" evidence="2">
    <location>
        <begin position="2"/>
        <end position="557"/>
    </location>
</feature>
<accession>A0A7W9HKA1</accession>
<dbReference type="Pfam" id="PF04738">
    <property type="entry name" value="Lant_dehydr_N"/>
    <property type="match status" value="1"/>
</dbReference>
<evidence type="ECO:0000259" key="2">
    <source>
        <dbReference type="Pfam" id="PF04738"/>
    </source>
</evidence>
<dbReference type="EMBL" id="JACHMO010000001">
    <property type="protein sequence ID" value="MBB5803868.1"/>
    <property type="molecule type" value="Genomic_DNA"/>
</dbReference>
<feature type="compositionally biased region" description="Basic and acidic residues" evidence="1">
    <location>
        <begin position="602"/>
        <end position="613"/>
    </location>
</feature>
<dbReference type="InterPro" id="IPR006827">
    <property type="entry name" value="Lant_deHydtase_N"/>
</dbReference>
<sequence length="666" mass="73670">MRVNTEWLADITARAEAVLELLERVEVTINDLAVRRGDRLEVPHGPNRVAIRHTSVVAAVRAAASTPIRFGALVDKVAEDFTADRPKVLDTLTELVRQGHLVTNLRAPFTVIDPFAHLVSCLHDADSRGVPDMTTLLDGLDAVLAELRHHNDGATQPAEQHLVRAALLDRMRRLSPAGRTPLAADLLLDCDVRVPDGVAREMELAASALLRTTRHPTGDPAWREYHAEFVDRYGTGTLVPVLDVVSPDAGLGYPARYDGSVFSPPVPAFARRDERLAAMAWRAMADGTREIVLRDDDIADLMGEDFDERYIPPHVELSARVHATSVSAVDRGDFVLTVAPARSAGTLTSRFTPMATGSGLADVYRALPAATEGALRAQLSFGPKYAPAENVCRVPAYLDHVIPLGEHRTPSDPAKLITVDDLAVTATRDRLYLVSRSRRRVVEPQVFHALALDKQPPPLARFLAELPRAFSAAWYQFDWGPHANLPTLPRVRYRRTVLSPAQWRLNATDLPRGSEDDRQQLLDRWRRLWGCPAVVELRDADRTLRLTLDEPAHVTLLHAHLVRHGQAVLYEATPTSDYGWIDSHAHEIALPLVTTRPAAPDPARDVARGEQHPRARARCPRLGLDQRKDPHSPRANGRNPHPAPTRAAWRTRCRPVLVVPALPQPS</sequence>
<dbReference type="Proteomes" id="UP000552097">
    <property type="component" value="Unassembled WGS sequence"/>
</dbReference>
<dbReference type="AlphaFoldDB" id="A0A7W9HKA1"/>